<comment type="caution">
    <text evidence="2">The sequence shown here is derived from an EMBL/GenBank/DDBJ whole genome shotgun (WGS) entry which is preliminary data.</text>
</comment>
<dbReference type="EMBL" id="JRJU01000011">
    <property type="protein sequence ID" value="KHF40176.1"/>
    <property type="molecule type" value="Genomic_DNA"/>
</dbReference>
<feature type="coiled-coil region" evidence="1">
    <location>
        <begin position="106"/>
        <end position="140"/>
    </location>
</feature>
<protein>
    <submittedName>
        <fullName evidence="2">Uncharacterized protein</fullName>
    </submittedName>
</protein>
<dbReference type="OrthoDB" id="2944025at2"/>
<evidence type="ECO:0000313" key="3">
    <source>
        <dbReference type="Proteomes" id="UP000030832"/>
    </source>
</evidence>
<proteinExistence type="predicted"/>
<feature type="coiled-coil region" evidence="1">
    <location>
        <begin position="197"/>
        <end position="231"/>
    </location>
</feature>
<keyword evidence="3" id="KW-1185">Reference proteome</keyword>
<accession>A0A0B0IKH3</accession>
<sequence>MNYSNERTKPKLFLRRPTVKFNQKIYYSNKVMENIHSQFGKLEHIIGTHDLVHENLTKQLDEQEKKTKQVHESITIQFNEQIVMNEQFQKMHTRLKDSMEEKGDVQSRLLLTMEEYEVERVKLEEKLDEIAETKANLLDHLHTLEKTESDLRAEVTDQSSRISEQEARYDTMQKEQADQVQKQDEMFQQLNLQKLDHEELTKIVKNSQQDQKQMQAKIQELFEQMNFLSTQQYEQENMHLDLYTQLIQLKTIQTEMSNFMKQSIDKLNLEIEKLEIKEGPKLREASTSDS</sequence>
<evidence type="ECO:0000313" key="2">
    <source>
        <dbReference type="EMBL" id="KHF40176.1"/>
    </source>
</evidence>
<keyword evidence="1" id="KW-0175">Coiled coil</keyword>
<dbReference type="AlphaFoldDB" id="A0A0B0IKH3"/>
<reference evidence="2 3" key="1">
    <citation type="submission" date="2014-09" db="EMBL/GenBank/DDBJ databases">
        <title>Genome sequencing and annotation of Bacillus Okhensis strain Kh10-101T.</title>
        <authorList>
            <person name="Prakash J.S."/>
        </authorList>
    </citation>
    <scope>NUCLEOTIDE SEQUENCE [LARGE SCALE GENOMIC DNA]</scope>
    <source>
        <strain evidence="3">Kh10-101T</strain>
    </source>
</reference>
<dbReference type="Proteomes" id="UP000030832">
    <property type="component" value="Unassembled WGS sequence"/>
</dbReference>
<evidence type="ECO:0000256" key="1">
    <source>
        <dbReference type="SAM" id="Coils"/>
    </source>
</evidence>
<name>A0A0B0IKH3_9BACI</name>
<dbReference type="eggNOG" id="ENOG5032AD0">
    <property type="taxonomic scope" value="Bacteria"/>
</dbReference>
<dbReference type="RefSeq" id="WP_034628716.1">
    <property type="nucleotide sequence ID" value="NZ_JRJU01000011.1"/>
</dbReference>
<gene>
    <name evidence="2" type="ORF">LQ50_10525</name>
</gene>
<organism evidence="2 3">
    <name type="scientific">Halalkalibacter okhensis</name>
    <dbReference type="NCBI Taxonomy" id="333138"/>
    <lineage>
        <taxon>Bacteria</taxon>
        <taxon>Bacillati</taxon>
        <taxon>Bacillota</taxon>
        <taxon>Bacilli</taxon>
        <taxon>Bacillales</taxon>
        <taxon>Bacillaceae</taxon>
        <taxon>Halalkalibacter</taxon>
    </lineage>
</organism>